<organism evidence="7">
    <name type="scientific">freshwater metagenome</name>
    <dbReference type="NCBI Taxonomy" id="449393"/>
    <lineage>
        <taxon>unclassified sequences</taxon>
        <taxon>metagenomes</taxon>
        <taxon>ecological metagenomes</taxon>
    </lineage>
</organism>
<evidence type="ECO:0000256" key="6">
    <source>
        <dbReference type="SAM" id="Phobius"/>
    </source>
</evidence>
<keyword evidence="2" id="KW-0813">Transport</keyword>
<keyword evidence="5 6" id="KW-0472">Membrane</keyword>
<feature type="transmembrane region" description="Helical" evidence="6">
    <location>
        <begin position="49"/>
        <end position="69"/>
    </location>
</feature>
<keyword evidence="3 6" id="KW-0812">Transmembrane</keyword>
<dbReference type="Pfam" id="PF01384">
    <property type="entry name" value="PHO4"/>
    <property type="match status" value="2"/>
</dbReference>
<dbReference type="GO" id="GO:0016020">
    <property type="term" value="C:membrane"/>
    <property type="evidence" value="ECO:0007669"/>
    <property type="project" value="UniProtKB-SubCell"/>
</dbReference>
<evidence type="ECO:0000256" key="5">
    <source>
        <dbReference type="ARBA" id="ARBA00023136"/>
    </source>
</evidence>
<comment type="subcellular location">
    <subcellularLocation>
        <location evidence="1">Membrane</location>
        <topology evidence="1">Multi-pass membrane protein</topology>
    </subcellularLocation>
</comment>
<keyword evidence="4 6" id="KW-1133">Transmembrane helix</keyword>
<feature type="transmembrane region" description="Helical" evidence="6">
    <location>
        <begin position="76"/>
        <end position="96"/>
    </location>
</feature>
<dbReference type="GO" id="GO:0035435">
    <property type="term" value="P:phosphate ion transmembrane transport"/>
    <property type="evidence" value="ECO:0007669"/>
    <property type="project" value="TreeGrafter"/>
</dbReference>
<protein>
    <submittedName>
        <fullName evidence="7">Unannotated protein</fullName>
    </submittedName>
</protein>
<gene>
    <name evidence="7" type="ORF">UFOPK3674_00561</name>
</gene>
<feature type="transmembrane region" description="Helical" evidence="6">
    <location>
        <begin position="135"/>
        <end position="159"/>
    </location>
</feature>
<dbReference type="EMBL" id="CAFBMX010000002">
    <property type="protein sequence ID" value="CAB4921146.1"/>
    <property type="molecule type" value="Genomic_DNA"/>
</dbReference>
<evidence type="ECO:0000256" key="1">
    <source>
        <dbReference type="ARBA" id="ARBA00004141"/>
    </source>
</evidence>
<name>A0A6J7HS06_9ZZZZ</name>
<dbReference type="PANTHER" id="PTHR11101">
    <property type="entry name" value="PHOSPHATE TRANSPORTER"/>
    <property type="match status" value="1"/>
</dbReference>
<reference evidence="7" key="1">
    <citation type="submission" date="2020-05" db="EMBL/GenBank/DDBJ databases">
        <authorList>
            <person name="Chiriac C."/>
            <person name="Salcher M."/>
            <person name="Ghai R."/>
            <person name="Kavagutti S V."/>
        </authorList>
    </citation>
    <scope>NUCLEOTIDE SEQUENCE</scope>
</reference>
<dbReference type="AlphaFoldDB" id="A0A6J7HS06"/>
<evidence type="ECO:0000256" key="4">
    <source>
        <dbReference type="ARBA" id="ARBA00022989"/>
    </source>
</evidence>
<dbReference type="InterPro" id="IPR001204">
    <property type="entry name" value="Phos_transporter"/>
</dbReference>
<proteinExistence type="predicted"/>
<sequence>MDAALYLAIALALAFALTNGFHDAANAIATLVATRGATPLQAISLSSTFNLLGAIVFGTAVADTIGSIVQLPSGETVAAIGAGLAGATAWNLITWWRGMPSSSGHALVGGLVGSAIAAGGTHAVNWGGMDGLHPVGVIGTLVALLVSPPIGFAVGFILLRLTRRAARRWTDRWRGPVVGSEWVAAAGLSYSHGANDAQKAMGVITALLLASGHAQDFTVPLWVKVVTGLTLTLGTALGGWRIVRTVGRRIFNLRPLDSLASQVTSTAVIFGASLVGGPVSTTQIVSSSVVGTGAGRRRWRHVRWEVVRSMGIAWVTTLPAAALLGVAFLGLWKGVASL</sequence>
<dbReference type="PANTHER" id="PTHR11101:SF80">
    <property type="entry name" value="PHOSPHATE TRANSPORTER"/>
    <property type="match status" value="1"/>
</dbReference>
<feature type="transmembrane region" description="Helical" evidence="6">
    <location>
        <begin position="306"/>
        <end position="332"/>
    </location>
</feature>
<accession>A0A6J7HS06</accession>
<evidence type="ECO:0000256" key="2">
    <source>
        <dbReference type="ARBA" id="ARBA00022448"/>
    </source>
</evidence>
<dbReference type="GO" id="GO:0005315">
    <property type="term" value="F:phosphate transmembrane transporter activity"/>
    <property type="evidence" value="ECO:0007669"/>
    <property type="project" value="InterPro"/>
</dbReference>
<evidence type="ECO:0000313" key="7">
    <source>
        <dbReference type="EMBL" id="CAB4921146.1"/>
    </source>
</evidence>
<evidence type="ECO:0000256" key="3">
    <source>
        <dbReference type="ARBA" id="ARBA00022692"/>
    </source>
</evidence>